<dbReference type="AlphaFoldDB" id="A0A0C3DJ72"/>
<keyword evidence="3" id="KW-1185">Reference proteome</keyword>
<reference evidence="3" key="2">
    <citation type="submission" date="2015-01" db="EMBL/GenBank/DDBJ databases">
        <title>Evolutionary Origins and Diversification of the Mycorrhizal Mutualists.</title>
        <authorList>
            <consortium name="DOE Joint Genome Institute"/>
            <consortium name="Mycorrhizal Genomics Consortium"/>
            <person name="Kohler A."/>
            <person name="Kuo A."/>
            <person name="Nagy L.G."/>
            <person name="Floudas D."/>
            <person name="Copeland A."/>
            <person name="Barry K.W."/>
            <person name="Cichocki N."/>
            <person name="Veneault-Fourrey C."/>
            <person name="LaButti K."/>
            <person name="Lindquist E.A."/>
            <person name="Lipzen A."/>
            <person name="Lundell T."/>
            <person name="Morin E."/>
            <person name="Murat C."/>
            <person name="Riley R."/>
            <person name="Ohm R."/>
            <person name="Sun H."/>
            <person name="Tunlid A."/>
            <person name="Henrissat B."/>
            <person name="Grigoriev I.V."/>
            <person name="Hibbett D.S."/>
            <person name="Martin F."/>
        </authorList>
    </citation>
    <scope>NUCLEOTIDE SEQUENCE [LARGE SCALE GENOMIC DNA]</scope>
    <source>
        <strain evidence="3">Foug A</strain>
    </source>
</reference>
<reference evidence="2 3" key="1">
    <citation type="submission" date="2014-04" db="EMBL/GenBank/DDBJ databases">
        <authorList>
            <consortium name="DOE Joint Genome Institute"/>
            <person name="Kuo A."/>
            <person name="Kohler A."/>
            <person name="Nagy L.G."/>
            <person name="Floudas D."/>
            <person name="Copeland A."/>
            <person name="Barry K.W."/>
            <person name="Cichocki N."/>
            <person name="Veneault-Fourrey C."/>
            <person name="LaButti K."/>
            <person name="Lindquist E.A."/>
            <person name="Lipzen A."/>
            <person name="Lundell T."/>
            <person name="Morin E."/>
            <person name="Murat C."/>
            <person name="Sun H."/>
            <person name="Tunlid A."/>
            <person name="Henrissat B."/>
            <person name="Grigoriev I.V."/>
            <person name="Hibbett D.S."/>
            <person name="Martin F."/>
            <person name="Nordberg H.P."/>
            <person name="Cantor M.N."/>
            <person name="Hua S.X."/>
        </authorList>
    </citation>
    <scope>NUCLEOTIDE SEQUENCE [LARGE SCALE GENOMIC DNA]</scope>
    <source>
        <strain evidence="2 3">Foug A</strain>
    </source>
</reference>
<gene>
    <name evidence="2" type="ORF">SCLCIDRAFT_26438</name>
</gene>
<evidence type="ECO:0000313" key="2">
    <source>
        <dbReference type="EMBL" id="KIM60735.1"/>
    </source>
</evidence>
<name>A0A0C3DJ72_9AGAM</name>
<dbReference type="HOGENOM" id="CLU_046027_1_0_1"/>
<protein>
    <submittedName>
        <fullName evidence="2">Uncharacterized protein</fullName>
    </submittedName>
</protein>
<dbReference type="Proteomes" id="UP000053989">
    <property type="component" value="Unassembled WGS sequence"/>
</dbReference>
<organism evidence="2 3">
    <name type="scientific">Scleroderma citrinum Foug A</name>
    <dbReference type="NCBI Taxonomy" id="1036808"/>
    <lineage>
        <taxon>Eukaryota</taxon>
        <taxon>Fungi</taxon>
        <taxon>Dikarya</taxon>
        <taxon>Basidiomycota</taxon>
        <taxon>Agaricomycotina</taxon>
        <taxon>Agaricomycetes</taxon>
        <taxon>Agaricomycetidae</taxon>
        <taxon>Boletales</taxon>
        <taxon>Sclerodermatineae</taxon>
        <taxon>Sclerodermataceae</taxon>
        <taxon>Scleroderma</taxon>
    </lineage>
</organism>
<feature type="region of interest" description="Disordered" evidence="1">
    <location>
        <begin position="167"/>
        <end position="189"/>
    </location>
</feature>
<proteinExistence type="predicted"/>
<accession>A0A0C3DJ72</accession>
<evidence type="ECO:0000313" key="3">
    <source>
        <dbReference type="Proteomes" id="UP000053989"/>
    </source>
</evidence>
<sequence>MGVCLTAYYLHLHYLELSELAAEDEADRAAIAAYLPTLTPGFTRATIVEMWSQLWILYQAAPAHPLDDRGRFIPWYRGHVHYSKPMMHVSLHIPSPDTVWALPYRYHMMPGRDQRMPEHNNSMMNFLNVRDSVPRGMREDENENERIKRAERVNADRRIIRVGNRRMRNPNYRGSPPPYRRHTEHTRHLNETARRINRRADTLREPVPSPLEACGLSGARHLDRVPDEFHGGSPLQVVIPAYRSEQQDAPLPCIQNSHLAPEEGQVLVCAHGLAPVYPENPRVHWLFNGTYTLPSAKLHCYSMPHTRANFIGEDPCVLTYEDLALATVPAFWIDASPEVYQPASQWWHPWYSVAQFSGAVLSLRDWNDWLEINFRYIWKNGSRREQILVPAMLESEGNLFEEQQDLWCTNTTLCCLNLADYFEGEFFPYQTTPVWPTPVWPTSSDRCNDIVHIIESHTAGDKSEDVDTVYDA</sequence>
<evidence type="ECO:0000256" key="1">
    <source>
        <dbReference type="SAM" id="MobiDB-lite"/>
    </source>
</evidence>
<dbReference type="EMBL" id="KN822059">
    <property type="protein sequence ID" value="KIM60735.1"/>
    <property type="molecule type" value="Genomic_DNA"/>
</dbReference>
<dbReference type="InParanoid" id="A0A0C3DJ72"/>